<evidence type="ECO:0000313" key="2">
    <source>
        <dbReference type="Proteomes" id="UP001596091"/>
    </source>
</evidence>
<protein>
    <submittedName>
        <fullName evidence="1">Uncharacterized protein</fullName>
    </submittedName>
</protein>
<reference evidence="2" key="1">
    <citation type="journal article" date="2019" name="Int. J. Syst. Evol. Microbiol.">
        <title>The Global Catalogue of Microorganisms (GCM) 10K type strain sequencing project: providing services to taxonomists for standard genome sequencing and annotation.</title>
        <authorList>
            <consortium name="The Broad Institute Genomics Platform"/>
            <consortium name="The Broad Institute Genome Sequencing Center for Infectious Disease"/>
            <person name="Wu L."/>
            <person name="Ma J."/>
        </authorList>
    </citation>
    <scope>NUCLEOTIDE SEQUENCE [LARGE SCALE GENOMIC DNA]</scope>
    <source>
        <strain evidence="2">JCM 4087</strain>
    </source>
</reference>
<keyword evidence="2" id="KW-1185">Reference proteome</keyword>
<name>A0ABW1EBX7_9BACT</name>
<organism evidence="1 2">
    <name type="scientific">Acidicapsa dinghuensis</name>
    <dbReference type="NCBI Taxonomy" id="2218256"/>
    <lineage>
        <taxon>Bacteria</taxon>
        <taxon>Pseudomonadati</taxon>
        <taxon>Acidobacteriota</taxon>
        <taxon>Terriglobia</taxon>
        <taxon>Terriglobales</taxon>
        <taxon>Acidobacteriaceae</taxon>
        <taxon>Acidicapsa</taxon>
    </lineage>
</organism>
<evidence type="ECO:0000313" key="1">
    <source>
        <dbReference type="EMBL" id="MFC5860725.1"/>
    </source>
</evidence>
<dbReference type="Proteomes" id="UP001596091">
    <property type="component" value="Unassembled WGS sequence"/>
</dbReference>
<dbReference type="RefSeq" id="WP_263335266.1">
    <property type="nucleotide sequence ID" value="NZ_JAGSYH010000002.1"/>
</dbReference>
<comment type="caution">
    <text evidence="1">The sequence shown here is derived from an EMBL/GenBank/DDBJ whole genome shotgun (WGS) entry which is preliminary data.</text>
</comment>
<gene>
    <name evidence="1" type="ORF">ACFPT7_00305</name>
</gene>
<accession>A0ABW1EBX7</accession>
<dbReference type="Gene3D" id="3.10.450.170">
    <property type="entry name" value="type vi secretion system effector-immunity co pseudomonas protegens"/>
    <property type="match status" value="1"/>
</dbReference>
<dbReference type="EMBL" id="JBHSPH010000001">
    <property type="protein sequence ID" value="MFC5860725.1"/>
    <property type="molecule type" value="Genomic_DNA"/>
</dbReference>
<proteinExistence type="predicted"/>
<sequence length="145" mass="15971">MLPLIALTPFLLMPQVGDVRLYSLPTSEEVMAATMAARDEGYQPNTPGTFLDEMRNSNGQPLHAGYKTIVLYSDGQVVHSYSIRIQTGDIADAHTCQLFAYPNLLKFREEQMTSLGTTSVSPSQIASELGCDHMDVVKTPAKHLR</sequence>